<evidence type="ECO:0000256" key="8">
    <source>
        <dbReference type="ARBA" id="ARBA00022840"/>
    </source>
</evidence>
<dbReference type="GO" id="GO:0005524">
    <property type="term" value="F:ATP binding"/>
    <property type="evidence" value="ECO:0007669"/>
    <property type="project" value="UniProtKB-UniRule"/>
</dbReference>
<feature type="binding site" evidence="15">
    <location>
        <position position="259"/>
    </location>
    <ligand>
        <name>Mg(2+)</name>
        <dbReference type="ChEBI" id="CHEBI:18420"/>
        <label>1</label>
    </ligand>
</feature>
<evidence type="ECO:0000256" key="1">
    <source>
        <dbReference type="ARBA" id="ARBA00001936"/>
    </source>
</evidence>
<protein>
    <recommendedName>
        <fullName evidence="4 13">D-alanine--D-alanine ligase</fullName>
        <ecNumber evidence="4 13">6.3.2.4</ecNumber>
    </recommendedName>
    <alternativeName>
        <fullName evidence="13">D-Ala-D-Ala ligase</fullName>
    </alternativeName>
    <alternativeName>
        <fullName evidence="13">D-alanylalanine synthetase</fullName>
    </alternativeName>
</protein>
<dbReference type="GO" id="GO:0008360">
    <property type="term" value="P:regulation of cell shape"/>
    <property type="evidence" value="ECO:0007669"/>
    <property type="project" value="UniProtKB-KW"/>
</dbReference>
<dbReference type="SUPFAM" id="SSF56059">
    <property type="entry name" value="Glutathione synthetase ATP-binding domain-like"/>
    <property type="match status" value="1"/>
</dbReference>
<keyword evidence="5 13" id="KW-0963">Cytoplasm</keyword>
<dbReference type="SUPFAM" id="SSF52440">
    <property type="entry name" value="PreATP-grasp domain"/>
    <property type="match status" value="1"/>
</dbReference>
<dbReference type="GO" id="GO:0005737">
    <property type="term" value="C:cytoplasm"/>
    <property type="evidence" value="ECO:0007669"/>
    <property type="project" value="UniProtKB-SubCell"/>
</dbReference>
<dbReference type="InterPro" id="IPR016185">
    <property type="entry name" value="PreATP-grasp_dom_sf"/>
</dbReference>
<dbReference type="PROSITE" id="PS50975">
    <property type="entry name" value="ATP_GRASP"/>
    <property type="match status" value="1"/>
</dbReference>
<proteinExistence type="inferred from homology"/>
<evidence type="ECO:0000256" key="16">
    <source>
        <dbReference type="PROSITE-ProRule" id="PRU00409"/>
    </source>
</evidence>
<gene>
    <name evidence="13" type="primary">ddl</name>
    <name evidence="18" type="ORF">SAMN05660835_01039</name>
</gene>
<feature type="active site" evidence="14">
    <location>
        <position position="270"/>
    </location>
</feature>
<dbReference type="InterPro" id="IPR000291">
    <property type="entry name" value="D-Ala_lig_Van_CS"/>
</dbReference>
<evidence type="ECO:0000256" key="7">
    <source>
        <dbReference type="ARBA" id="ARBA00022741"/>
    </source>
</evidence>
<dbReference type="HAMAP" id="MF_00047">
    <property type="entry name" value="Dala_Dala_lig"/>
    <property type="match status" value="1"/>
</dbReference>
<dbReference type="PANTHER" id="PTHR23132:SF23">
    <property type="entry name" value="D-ALANINE--D-ALANINE LIGASE B"/>
    <property type="match status" value="1"/>
</dbReference>
<feature type="active site" evidence="14">
    <location>
        <position position="140"/>
    </location>
</feature>
<evidence type="ECO:0000256" key="4">
    <source>
        <dbReference type="ARBA" id="ARBA00012216"/>
    </source>
</evidence>
<dbReference type="Proteomes" id="UP000199411">
    <property type="component" value="Unassembled WGS sequence"/>
</dbReference>
<evidence type="ECO:0000313" key="18">
    <source>
        <dbReference type="EMBL" id="SDC56776.1"/>
    </source>
</evidence>
<feature type="binding site" evidence="15">
    <location>
        <position position="259"/>
    </location>
    <ligand>
        <name>Mg(2+)</name>
        <dbReference type="ChEBI" id="CHEBI:18420"/>
        <label>2</label>
    </ligand>
</feature>
<dbReference type="RefSeq" id="WP_092128679.1">
    <property type="nucleotide sequence ID" value="NZ_FMYU01000006.1"/>
</dbReference>
<dbReference type="Gene3D" id="3.30.470.20">
    <property type="entry name" value="ATP-grasp fold, B domain"/>
    <property type="match status" value="1"/>
</dbReference>
<feature type="domain" description="ATP-grasp" evidence="17">
    <location>
        <begin position="101"/>
        <end position="292"/>
    </location>
</feature>
<dbReference type="GO" id="GO:0009252">
    <property type="term" value="P:peptidoglycan biosynthetic process"/>
    <property type="evidence" value="ECO:0007669"/>
    <property type="project" value="UniProtKB-UniRule"/>
</dbReference>
<evidence type="ECO:0000256" key="3">
    <source>
        <dbReference type="ARBA" id="ARBA00010871"/>
    </source>
</evidence>
<evidence type="ECO:0000256" key="15">
    <source>
        <dbReference type="PIRSR" id="PIRSR039102-3"/>
    </source>
</evidence>
<comment type="cofactor">
    <cofactor evidence="15">
        <name>Mg(2+)</name>
        <dbReference type="ChEBI" id="CHEBI:18420"/>
    </cofactor>
    <cofactor evidence="15">
        <name>Mn(2+)</name>
        <dbReference type="ChEBI" id="CHEBI:29035"/>
    </cofactor>
    <text evidence="15">Binds 2 magnesium or manganese ions per subunit.</text>
</comment>
<keyword evidence="15" id="KW-0464">Manganese</keyword>
<evidence type="ECO:0000256" key="9">
    <source>
        <dbReference type="ARBA" id="ARBA00022960"/>
    </source>
</evidence>
<dbReference type="OrthoDB" id="9813261at2"/>
<dbReference type="GO" id="GO:0046872">
    <property type="term" value="F:metal ion binding"/>
    <property type="evidence" value="ECO:0007669"/>
    <property type="project" value="UniProtKB-KW"/>
</dbReference>
<dbReference type="NCBIfam" id="NF002378">
    <property type="entry name" value="PRK01372.1"/>
    <property type="match status" value="1"/>
</dbReference>
<dbReference type="InterPro" id="IPR005905">
    <property type="entry name" value="D_ala_D_ala"/>
</dbReference>
<name>A0A1G6MP63_9BACT</name>
<dbReference type="InterPro" id="IPR011127">
    <property type="entry name" value="Dala_Dala_lig_N"/>
</dbReference>
<organism evidence="18 19">
    <name type="scientific">Desulfurella multipotens</name>
    <dbReference type="NCBI Taxonomy" id="79269"/>
    <lineage>
        <taxon>Bacteria</taxon>
        <taxon>Pseudomonadati</taxon>
        <taxon>Campylobacterota</taxon>
        <taxon>Desulfurellia</taxon>
        <taxon>Desulfurellales</taxon>
        <taxon>Desulfurellaceae</taxon>
        <taxon>Desulfurella</taxon>
    </lineage>
</organism>
<dbReference type="Pfam" id="PF07478">
    <property type="entry name" value="Dala_Dala_lig_C"/>
    <property type="match status" value="1"/>
</dbReference>
<comment type="pathway">
    <text evidence="13">Cell wall biogenesis; peptidoglycan biosynthesis.</text>
</comment>
<dbReference type="EC" id="6.3.2.4" evidence="4 13"/>
<comment type="function">
    <text evidence="13">Cell wall formation.</text>
</comment>
<keyword evidence="10 13" id="KW-0573">Peptidoglycan synthesis</keyword>
<dbReference type="GO" id="GO:0008716">
    <property type="term" value="F:D-alanine-D-alanine ligase activity"/>
    <property type="evidence" value="ECO:0007669"/>
    <property type="project" value="UniProtKB-UniRule"/>
</dbReference>
<keyword evidence="7 16" id="KW-0547">Nucleotide-binding</keyword>
<dbReference type="PROSITE" id="PS00843">
    <property type="entry name" value="DALA_DALA_LIGASE_1"/>
    <property type="match status" value="1"/>
</dbReference>
<keyword evidence="9 13" id="KW-0133">Cell shape</keyword>
<evidence type="ECO:0000259" key="17">
    <source>
        <dbReference type="PROSITE" id="PS50975"/>
    </source>
</evidence>
<sequence>MSILVVCGGDSSEREVSIRSGSAIHQALLNLKYDAQKYICENKKDCIETILKKKPDVVFIALHGGFGEDGTLQAALEMHNIKYTGSNSLTSKVCMNKFFTKAILKEYHIPTKPALLAKDIKDIININSFPVCIKPNNEGSSIGVEFAYDDIQLKAKFSELIKQFKELIIEEKITGIEVTLSMINSECLPLIEIAPKKGFYDYQNKYTSGATEYIIPARINQSTIDEINRIGKTIYKAFYCKGAIRIDMMIEKNIPYVLEINTIPGMTQTSLLPKAAKSVNINFEMLVEKILKSAYEGF</sequence>
<evidence type="ECO:0000313" key="19">
    <source>
        <dbReference type="Proteomes" id="UP000199411"/>
    </source>
</evidence>
<dbReference type="SMART" id="SM01209">
    <property type="entry name" value="GARS_A"/>
    <property type="match status" value="1"/>
</dbReference>
<dbReference type="GO" id="GO:0071555">
    <property type="term" value="P:cell wall organization"/>
    <property type="evidence" value="ECO:0007669"/>
    <property type="project" value="UniProtKB-KW"/>
</dbReference>
<dbReference type="Pfam" id="PF01820">
    <property type="entry name" value="Dala_Dala_lig_N"/>
    <property type="match status" value="1"/>
</dbReference>
<evidence type="ECO:0000256" key="14">
    <source>
        <dbReference type="PIRSR" id="PIRSR039102-1"/>
    </source>
</evidence>
<keyword evidence="15" id="KW-0479">Metal-binding</keyword>
<dbReference type="UniPathway" id="UPA00219"/>
<dbReference type="AlphaFoldDB" id="A0A1G6MP63"/>
<reference evidence="19" key="1">
    <citation type="submission" date="2016-10" db="EMBL/GenBank/DDBJ databases">
        <authorList>
            <person name="Varghese N."/>
            <person name="Submissions S."/>
        </authorList>
    </citation>
    <scope>NUCLEOTIDE SEQUENCE [LARGE SCALE GENOMIC DNA]</scope>
    <source>
        <strain evidence="19">DSM 8415</strain>
    </source>
</reference>
<dbReference type="EMBL" id="FMYU01000006">
    <property type="protein sequence ID" value="SDC56776.1"/>
    <property type="molecule type" value="Genomic_DNA"/>
</dbReference>
<dbReference type="InterPro" id="IPR013815">
    <property type="entry name" value="ATP_grasp_subdomain_1"/>
</dbReference>
<evidence type="ECO:0000256" key="5">
    <source>
        <dbReference type="ARBA" id="ARBA00022490"/>
    </source>
</evidence>
<dbReference type="Gene3D" id="3.40.50.20">
    <property type="match status" value="1"/>
</dbReference>
<accession>A0A1G6MP63</accession>
<comment type="subcellular location">
    <subcellularLocation>
        <location evidence="2 13">Cytoplasm</location>
    </subcellularLocation>
</comment>
<keyword evidence="15" id="KW-0460">Magnesium</keyword>
<comment type="catalytic activity">
    <reaction evidence="12 13">
        <text>2 D-alanine + ATP = D-alanyl-D-alanine + ADP + phosphate + H(+)</text>
        <dbReference type="Rhea" id="RHEA:11224"/>
        <dbReference type="ChEBI" id="CHEBI:15378"/>
        <dbReference type="ChEBI" id="CHEBI:30616"/>
        <dbReference type="ChEBI" id="CHEBI:43474"/>
        <dbReference type="ChEBI" id="CHEBI:57416"/>
        <dbReference type="ChEBI" id="CHEBI:57822"/>
        <dbReference type="ChEBI" id="CHEBI:456216"/>
        <dbReference type="EC" id="6.3.2.4"/>
    </reaction>
</comment>
<keyword evidence="11 13" id="KW-0961">Cell wall biogenesis/degradation</keyword>
<evidence type="ECO:0000256" key="6">
    <source>
        <dbReference type="ARBA" id="ARBA00022598"/>
    </source>
</evidence>
<keyword evidence="6 13" id="KW-0436">Ligase</keyword>
<feature type="binding site" evidence="15">
    <location>
        <position position="247"/>
    </location>
    <ligand>
        <name>Mg(2+)</name>
        <dbReference type="ChEBI" id="CHEBI:18420"/>
        <label>1</label>
    </ligand>
</feature>
<evidence type="ECO:0000256" key="13">
    <source>
        <dbReference type="HAMAP-Rule" id="MF_00047"/>
    </source>
</evidence>
<dbReference type="PROSITE" id="PS00844">
    <property type="entry name" value="DALA_DALA_LIGASE_2"/>
    <property type="match status" value="1"/>
</dbReference>
<comment type="similarity">
    <text evidence="3 13">Belongs to the D-alanine--D-alanine ligase family.</text>
</comment>
<comment type="cofactor">
    <cofactor evidence="1">
        <name>Mn(2+)</name>
        <dbReference type="ChEBI" id="CHEBI:29035"/>
    </cofactor>
</comment>
<dbReference type="PIRSF" id="PIRSF039102">
    <property type="entry name" value="Ddl/VanB"/>
    <property type="match status" value="1"/>
</dbReference>
<dbReference type="PANTHER" id="PTHR23132">
    <property type="entry name" value="D-ALANINE--D-ALANINE LIGASE"/>
    <property type="match status" value="1"/>
</dbReference>
<feature type="binding site" evidence="15">
    <location>
        <position position="261"/>
    </location>
    <ligand>
        <name>Mg(2+)</name>
        <dbReference type="ChEBI" id="CHEBI:18420"/>
        <label>2</label>
    </ligand>
</feature>
<evidence type="ECO:0000256" key="10">
    <source>
        <dbReference type="ARBA" id="ARBA00022984"/>
    </source>
</evidence>
<evidence type="ECO:0000256" key="2">
    <source>
        <dbReference type="ARBA" id="ARBA00004496"/>
    </source>
</evidence>
<dbReference type="NCBIfam" id="TIGR01205">
    <property type="entry name" value="D_ala_D_alaTIGR"/>
    <property type="match status" value="1"/>
</dbReference>
<dbReference type="InterPro" id="IPR011095">
    <property type="entry name" value="Dala_Dala_lig_C"/>
</dbReference>
<keyword evidence="8 16" id="KW-0067">ATP-binding</keyword>
<feature type="active site" evidence="14">
    <location>
        <position position="13"/>
    </location>
</feature>
<dbReference type="InterPro" id="IPR011761">
    <property type="entry name" value="ATP-grasp"/>
</dbReference>
<dbReference type="Gene3D" id="3.30.1490.20">
    <property type="entry name" value="ATP-grasp fold, A domain"/>
    <property type="match status" value="1"/>
</dbReference>
<keyword evidence="19" id="KW-1185">Reference proteome</keyword>
<evidence type="ECO:0000256" key="12">
    <source>
        <dbReference type="ARBA" id="ARBA00047614"/>
    </source>
</evidence>
<evidence type="ECO:0000256" key="11">
    <source>
        <dbReference type="ARBA" id="ARBA00023316"/>
    </source>
</evidence>